<protein>
    <submittedName>
        <fullName evidence="1">Uncharacterized protein</fullName>
    </submittedName>
</protein>
<dbReference type="HOGENOM" id="CLU_3403708_0_0_0"/>
<name>A5TS94_FUSNP</name>
<dbReference type="AlphaFoldDB" id="A5TS94"/>
<reference evidence="1" key="1">
    <citation type="submission" date="2006-07" db="EMBL/GenBank/DDBJ databases">
        <authorList>
            <person name="Qin X."/>
            <person name="Weinstock G.M."/>
        </authorList>
    </citation>
    <scope>NUCLEOTIDE SEQUENCE [LARGE SCALE GENOMIC DNA]</scope>
    <source>
        <strain evidence="1">ATCC 10953</strain>
    </source>
</reference>
<sequence>MVEGVEKNVTGYDRAEFNICNNGFRSLYIL</sequence>
<gene>
    <name evidence="1" type="ORF">FNP_2381</name>
</gene>
<accession>A5TS94</accession>
<dbReference type="Proteomes" id="UP000001921">
    <property type="component" value="Chromosome"/>
</dbReference>
<evidence type="ECO:0000313" key="1">
    <source>
        <dbReference type="EMBL" id="EDK87769.1"/>
    </source>
</evidence>
<reference evidence="1" key="2">
    <citation type="submission" date="2007-05" db="EMBL/GenBank/DDBJ databases">
        <title>Genome sequence of Fusobacterium nucleatum subspecies polymorphum - a genetically tractable Fusobacterium.</title>
        <authorList>
            <person name="Karpathy S.E."/>
            <person name="Xiang Q."/>
            <person name="Gioia J."/>
            <person name="Jiang H."/>
            <person name="Liu Y."/>
            <person name="Petrosino J.F."/>
            <person name="Yerrapragada S."/>
            <person name="Fox G.E."/>
            <person name="Kinder Haake S."/>
            <person name="Weinstock G.M."/>
            <person name="Highlander S.K."/>
        </authorList>
    </citation>
    <scope>NUCLEOTIDE SEQUENCE [LARGE SCALE GENOMIC DNA]</scope>
    <source>
        <strain evidence="1">ATCC 10953</strain>
    </source>
</reference>
<dbReference type="EMBL" id="CM000440">
    <property type="protein sequence ID" value="EDK87769.1"/>
    <property type="molecule type" value="Genomic_DNA"/>
</dbReference>
<proteinExistence type="predicted"/>
<organism evidence="1">
    <name type="scientific">Fusobacterium polymorphum ATCC 10953</name>
    <dbReference type="NCBI Taxonomy" id="393480"/>
    <lineage>
        <taxon>Bacteria</taxon>
        <taxon>Fusobacteriati</taxon>
        <taxon>Fusobacteriota</taxon>
        <taxon>Fusobacteriia</taxon>
        <taxon>Fusobacteriales</taxon>
        <taxon>Fusobacteriaceae</taxon>
        <taxon>Fusobacterium</taxon>
    </lineage>
</organism>